<dbReference type="AlphaFoldDB" id="A6VHN3"/>
<evidence type="ECO:0000313" key="1">
    <source>
        <dbReference type="EMBL" id="ABR65959.1"/>
    </source>
</evidence>
<proteinExistence type="predicted"/>
<gene>
    <name evidence="1" type="ordered locus">MmarC7_0892</name>
</gene>
<name>A6VHN3_METM7</name>
<protein>
    <submittedName>
        <fullName evidence="1">Uncharacterized protein</fullName>
    </submittedName>
</protein>
<dbReference type="EMBL" id="CP000745">
    <property type="protein sequence ID" value="ABR65959.1"/>
    <property type="molecule type" value="Genomic_DNA"/>
</dbReference>
<dbReference type="KEGG" id="mmz:MmarC7_0892"/>
<sequence>MKKMDLLVHKMTKTGSVSLIYQNEFIEWLKSLKFSYLTIEYLVKNVRILARKRLLNLSKPEFENEMWSRYKRAMRATYSNAYRHYWKFRSELSV</sequence>
<accession>A6VHN3</accession>
<dbReference type="eggNOG" id="arCOG09505">
    <property type="taxonomic scope" value="Archaea"/>
</dbReference>
<dbReference type="STRING" id="426368.MmarC7_0892"/>
<organism evidence="1">
    <name type="scientific">Methanococcus maripaludis (strain C7 / ATCC BAA-1331)</name>
    <dbReference type="NCBI Taxonomy" id="426368"/>
    <lineage>
        <taxon>Archaea</taxon>
        <taxon>Methanobacteriati</taxon>
        <taxon>Methanobacteriota</taxon>
        <taxon>Methanomada group</taxon>
        <taxon>Methanococci</taxon>
        <taxon>Methanococcales</taxon>
        <taxon>Methanococcaceae</taxon>
        <taxon>Methanococcus</taxon>
    </lineage>
</organism>
<reference evidence="1" key="1">
    <citation type="submission" date="2007-06" db="EMBL/GenBank/DDBJ databases">
        <title>Complete sequence of Methanococcus maripaludis C7.</title>
        <authorList>
            <consortium name="US DOE Joint Genome Institute"/>
            <person name="Copeland A."/>
            <person name="Lucas S."/>
            <person name="Lapidus A."/>
            <person name="Barry K."/>
            <person name="Glavina del Rio T."/>
            <person name="Dalin E."/>
            <person name="Tice H."/>
            <person name="Pitluck S."/>
            <person name="Clum A."/>
            <person name="Schmutz J."/>
            <person name="Larimer F."/>
            <person name="Land M."/>
            <person name="Hauser L."/>
            <person name="Kyrpides N."/>
            <person name="Anderson I."/>
            <person name="Sieprawska-Lupa M."/>
            <person name="Whitman W.B."/>
            <person name="Richardson P."/>
        </authorList>
    </citation>
    <scope>NUCLEOTIDE SEQUENCE [LARGE SCALE GENOMIC DNA]</scope>
    <source>
        <strain evidence="1">C7</strain>
    </source>
</reference>
<dbReference type="HOGENOM" id="CLU_2534713_0_0_2"/>